<dbReference type="AlphaFoldDB" id="J7LF32"/>
<dbReference type="HOGENOM" id="CLU_072989_0_2_11"/>
<evidence type="ECO:0000313" key="2">
    <source>
        <dbReference type="Proteomes" id="UP000003779"/>
    </source>
</evidence>
<gene>
    <name evidence="1" type="ordered locus">B005_0311</name>
</gene>
<reference evidence="2" key="2">
    <citation type="submission" date="2012-08" db="EMBL/GenBank/DDBJ databases">
        <title>Whole-genome sequence of Nocardiopsis alba strain ATCC BAA-2165 associated with honeybees.</title>
        <authorList>
            <person name="Qiao J."/>
            <person name="Chen L."/>
            <person name="Li Y."/>
            <person name="Wang J."/>
            <person name="Zhang W."/>
            <person name="Chen S."/>
        </authorList>
    </citation>
    <scope>NUCLEOTIDE SEQUENCE [LARGE SCALE GENOMIC DNA]</scope>
    <source>
        <strain evidence="2">ATCC BAA-2165 / BE74</strain>
    </source>
</reference>
<organism evidence="1 2">
    <name type="scientific">Nocardiopsis alba (strain ATCC BAA-2165 / BE74)</name>
    <dbReference type="NCBI Taxonomy" id="1205910"/>
    <lineage>
        <taxon>Bacteria</taxon>
        <taxon>Bacillati</taxon>
        <taxon>Actinomycetota</taxon>
        <taxon>Actinomycetes</taxon>
        <taxon>Streptosporangiales</taxon>
        <taxon>Nocardiopsidaceae</taxon>
        <taxon>Nocardiopsis</taxon>
    </lineage>
</organism>
<dbReference type="STRING" id="1205910.B005_0311"/>
<dbReference type="KEGG" id="nal:B005_0311"/>
<dbReference type="Proteomes" id="UP000003779">
    <property type="component" value="Chromosome"/>
</dbReference>
<dbReference type="AntiFam" id="ANF00057">
    <property type="entry name" value="Translation of E. coli type CRISPR repeat"/>
</dbReference>
<reference evidence="1 2" key="1">
    <citation type="journal article" date="2012" name="J. Bacteriol.">
        <title>Whole-Genome Sequence of Nocardiopsis alba Strain ATCC BAA-2165, Associated with Honeybees.</title>
        <authorList>
            <person name="Qiao J."/>
            <person name="Chen L."/>
            <person name="Li Y."/>
            <person name="Wang J."/>
            <person name="Zhang W."/>
            <person name="Chen S."/>
        </authorList>
    </citation>
    <scope>NUCLEOTIDE SEQUENCE [LARGE SCALE GENOMIC DNA]</scope>
    <source>
        <strain evidence="2">ATCC BAA-2165 / BE74</strain>
    </source>
</reference>
<sequence>MGLTRLISSNTAARSVHPHVRGAHVPLAISIVGSYGPSPRAWGSPFIRAGLFWVSRSIPTCVGLTSHKASSVHASAVHPHVRGAHTIMSPNAEPAHGPSPRAWGSLLHPGGAGDDLRSIPTCVGLTLVGRAEVVGFAVHPHVRGAHYDEACRRAGRTLAVHPHVRGAH</sequence>
<protein>
    <submittedName>
        <fullName evidence="1">Uncharacterized protein</fullName>
    </submittedName>
</protein>
<evidence type="ECO:0000313" key="1">
    <source>
        <dbReference type="EMBL" id="AFR09474.1"/>
    </source>
</evidence>
<name>J7LF32_NOCAA</name>
<accession>J7LF32</accession>
<dbReference type="EMBL" id="CP003788">
    <property type="protein sequence ID" value="AFR09474.1"/>
    <property type="molecule type" value="Genomic_DNA"/>
</dbReference>
<dbReference type="AntiFam" id="ANF00006">
    <property type="entry name" value="Translation of CRISPR region"/>
</dbReference>
<proteinExistence type="predicted"/>